<gene>
    <name evidence="2" type="ORF">BCR38DRAFT_353927</name>
</gene>
<dbReference type="OrthoDB" id="5422579at2759"/>
<name>A0A1Y2DEW4_9PEZI</name>
<comment type="caution">
    <text evidence="2">The sequence shown here is derived from an EMBL/GenBank/DDBJ whole genome shotgun (WGS) entry which is preliminary data.</text>
</comment>
<keyword evidence="3" id="KW-1185">Reference proteome</keyword>
<protein>
    <recommendedName>
        <fullName evidence="1">F-box domain-containing protein</fullName>
    </recommendedName>
</protein>
<accession>A0A1Y2DEW4</accession>
<dbReference type="CDD" id="cd09917">
    <property type="entry name" value="F-box_SF"/>
    <property type="match status" value="1"/>
</dbReference>
<dbReference type="GeneID" id="63773042"/>
<reference evidence="2 3" key="1">
    <citation type="submission" date="2016-07" db="EMBL/GenBank/DDBJ databases">
        <title>Pervasive Adenine N6-methylation of Active Genes in Fungi.</title>
        <authorList>
            <consortium name="DOE Joint Genome Institute"/>
            <person name="Mondo S.J."/>
            <person name="Dannebaum R.O."/>
            <person name="Kuo R.C."/>
            <person name="Labutti K."/>
            <person name="Haridas S."/>
            <person name="Kuo A."/>
            <person name="Salamov A."/>
            <person name="Ahrendt S.R."/>
            <person name="Lipzen A."/>
            <person name="Sullivan W."/>
            <person name="Andreopoulos W.B."/>
            <person name="Clum A."/>
            <person name="Lindquist E."/>
            <person name="Daum C."/>
            <person name="Ramamoorthy G.K."/>
            <person name="Gryganskyi A."/>
            <person name="Culley D."/>
            <person name="Magnuson J.K."/>
            <person name="James T.Y."/>
            <person name="O'Malley M.A."/>
            <person name="Stajich J.E."/>
            <person name="Spatafora J.W."/>
            <person name="Visel A."/>
            <person name="Grigoriev I.V."/>
        </authorList>
    </citation>
    <scope>NUCLEOTIDE SEQUENCE [LARGE SCALE GENOMIC DNA]</scope>
    <source>
        <strain evidence="2 3">CBS 129021</strain>
    </source>
</reference>
<dbReference type="InterPro" id="IPR036047">
    <property type="entry name" value="F-box-like_dom_sf"/>
</dbReference>
<dbReference type="SUPFAM" id="SSF81383">
    <property type="entry name" value="F-box domain"/>
    <property type="match status" value="1"/>
</dbReference>
<dbReference type="Pfam" id="PF00646">
    <property type="entry name" value="F-box"/>
    <property type="match status" value="1"/>
</dbReference>
<dbReference type="InParanoid" id="A0A1Y2DEW4"/>
<feature type="domain" description="F-box" evidence="1">
    <location>
        <begin position="2"/>
        <end position="30"/>
    </location>
</feature>
<sequence>MDQLTPEIIHVVCSFLEIKDLRNFRLTCRAYGDIAACHALREVVFYLHYEDFKALEAISRHPIVSKNVNSLVYVAHALPTPMLSFDEFVADYYSEREDHQAYMDLHSLLRNRPSPPLKTRQLRASYRKYKETMEHQIRIIENREDYHCLRDVISRLPALQEIMISSDNWEREAATYKTPFDGCMQRPYVELRPEGCRQLVTVLEAVASAGTQLRKLAAGSLDWRFFRDECDLVKRSWASLANLTVVEFYIDTAIDDDMETAGVEVPECRDVLRTGVLRKFLTSLKHLKGIYVKFTYHSEDHGYAARVGDIIENGHYWPQLSSIGLGNVEGERQDLEHIFDLHKPTLKHVCLEDFCLRNTSWKYLLPNMRQILQLETVCICGAIQGCDEHSDPPVEESWVCGSSFWGPTEVGVAVNDFLKGEGSEMPLKDKDMEWLGEFE</sequence>
<organism evidence="2 3">
    <name type="scientific">Pseudomassariella vexata</name>
    <dbReference type="NCBI Taxonomy" id="1141098"/>
    <lineage>
        <taxon>Eukaryota</taxon>
        <taxon>Fungi</taxon>
        <taxon>Dikarya</taxon>
        <taxon>Ascomycota</taxon>
        <taxon>Pezizomycotina</taxon>
        <taxon>Sordariomycetes</taxon>
        <taxon>Xylariomycetidae</taxon>
        <taxon>Amphisphaeriales</taxon>
        <taxon>Pseudomassariaceae</taxon>
        <taxon>Pseudomassariella</taxon>
    </lineage>
</organism>
<evidence type="ECO:0000259" key="1">
    <source>
        <dbReference type="Pfam" id="PF00646"/>
    </source>
</evidence>
<dbReference type="STRING" id="1141098.A0A1Y2DEW4"/>
<evidence type="ECO:0000313" key="3">
    <source>
        <dbReference type="Proteomes" id="UP000193689"/>
    </source>
</evidence>
<evidence type="ECO:0000313" key="2">
    <source>
        <dbReference type="EMBL" id="ORY57832.1"/>
    </source>
</evidence>
<dbReference type="EMBL" id="MCFJ01000018">
    <property type="protein sequence ID" value="ORY57832.1"/>
    <property type="molecule type" value="Genomic_DNA"/>
</dbReference>
<dbReference type="RefSeq" id="XP_040710961.1">
    <property type="nucleotide sequence ID" value="XM_040856830.1"/>
</dbReference>
<dbReference type="AlphaFoldDB" id="A0A1Y2DEW4"/>
<dbReference type="InterPro" id="IPR001810">
    <property type="entry name" value="F-box_dom"/>
</dbReference>
<proteinExistence type="predicted"/>
<dbReference type="Proteomes" id="UP000193689">
    <property type="component" value="Unassembled WGS sequence"/>
</dbReference>